<comment type="caution">
    <text evidence="9">The sequence shown here is derived from an EMBL/GenBank/DDBJ whole genome shotgun (WGS) entry which is preliminary data.</text>
</comment>
<name>A0ABV7GSM0_9RHOB</name>
<dbReference type="PANTHER" id="PTHR33362:SF5">
    <property type="entry name" value="C4-DICARBOXYLATE TRAP TRANSPORTER LARGE PERMEASE PROTEIN DCTM"/>
    <property type="match status" value="1"/>
</dbReference>
<dbReference type="InterPro" id="IPR004681">
    <property type="entry name" value="TRAP_DctM"/>
</dbReference>
<evidence type="ECO:0000256" key="4">
    <source>
        <dbReference type="ARBA" id="ARBA00022692"/>
    </source>
</evidence>
<feature type="transmembrane region" description="Helical" evidence="7">
    <location>
        <begin position="100"/>
        <end position="128"/>
    </location>
</feature>
<dbReference type="Proteomes" id="UP001595632">
    <property type="component" value="Unassembled WGS sequence"/>
</dbReference>
<keyword evidence="5 7" id="KW-1133">Transmembrane helix</keyword>
<reference evidence="10" key="1">
    <citation type="journal article" date="2019" name="Int. J. Syst. Evol. Microbiol.">
        <title>The Global Catalogue of Microorganisms (GCM) 10K type strain sequencing project: providing services to taxonomists for standard genome sequencing and annotation.</title>
        <authorList>
            <consortium name="The Broad Institute Genomics Platform"/>
            <consortium name="The Broad Institute Genome Sequencing Center for Infectious Disease"/>
            <person name="Wu L."/>
            <person name="Ma J."/>
        </authorList>
    </citation>
    <scope>NUCLEOTIDE SEQUENCE [LARGE SCALE GENOMIC DNA]</scope>
    <source>
        <strain evidence="10">KCTC 52366</strain>
    </source>
</reference>
<evidence type="ECO:0000256" key="3">
    <source>
        <dbReference type="ARBA" id="ARBA00022519"/>
    </source>
</evidence>
<feature type="transmembrane region" description="Helical" evidence="7">
    <location>
        <begin position="173"/>
        <end position="198"/>
    </location>
</feature>
<organism evidence="9 10">
    <name type="scientific">Psychromarinibacter halotolerans</name>
    <dbReference type="NCBI Taxonomy" id="1775175"/>
    <lineage>
        <taxon>Bacteria</taxon>
        <taxon>Pseudomonadati</taxon>
        <taxon>Pseudomonadota</taxon>
        <taxon>Alphaproteobacteria</taxon>
        <taxon>Rhodobacterales</taxon>
        <taxon>Paracoccaceae</taxon>
        <taxon>Psychromarinibacter</taxon>
    </lineage>
</organism>
<comment type="function">
    <text evidence="7">Part of the tripartite ATP-independent periplasmic (TRAP) transport system.</text>
</comment>
<comment type="subcellular location">
    <subcellularLocation>
        <location evidence="1 7">Cell inner membrane</location>
        <topology evidence="1 7">Multi-pass membrane protein</topology>
    </subcellularLocation>
</comment>
<feature type="transmembrane region" description="Helical" evidence="7">
    <location>
        <begin position="283"/>
        <end position="306"/>
    </location>
</feature>
<feature type="domain" description="TRAP C4-dicarboxylate transport system permease DctM subunit" evidence="8">
    <location>
        <begin position="11"/>
        <end position="435"/>
    </location>
</feature>
<feature type="transmembrane region" description="Helical" evidence="7">
    <location>
        <begin position="371"/>
        <end position="396"/>
    </location>
</feature>
<feature type="transmembrane region" description="Helical" evidence="7">
    <location>
        <begin position="326"/>
        <end position="359"/>
    </location>
</feature>
<dbReference type="EMBL" id="JBHRTB010000010">
    <property type="protein sequence ID" value="MFC3144450.1"/>
    <property type="molecule type" value="Genomic_DNA"/>
</dbReference>
<protein>
    <recommendedName>
        <fullName evidence="7">TRAP transporter large permease protein</fullName>
    </recommendedName>
</protein>
<keyword evidence="4 7" id="KW-0812">Transmembrane</keyword>
<dbReference type="InterPro" id="IPR010656">
    <property type="entry name" value="DctM"/>
</dbReference>
<evidence type="ECO:0000313" key="9">
    <source>
        <dbReference type="EMBL" id="MFC3144450.1"/>
    </source>
</evidence>
<feature type="transmembrane region" description="Helical" evidence="7">
    <location>
        <begin position="140"/>
        <end position="167"/>
    </location>
</feature>
<comment type="similarity">
    <text evidence="7">Belongs to the TRAP transporter large permease family.</text>
</comment>
<dbReference type="NCBIfam" id="TIGR00786">
    <property type="entry name" value="dctM"/>
    <property type="match status" value="1"/>
</dbReference>
<proteinExistence type="inferred from homology"/>
<feature type="transmembrane region" description="Helical" evidence="7">
    <location>
        <begin position="254"/>
        <end position="271"/>
    </location>
</feature>
<evidence type="ECO:0000256" key="6">
    <source>
        <dbReference type="ARBA" id="ARBA00023136"/>
    </source>
</evidence>
<keyword evidence="7" id="KW-0813">Transport</keyword>
<feature type="transmembrane region" description="Helical" evidence="7">
    <location>
        <begin position="229"/>
        <end position="248"/>
    </location>
</feature>
<evidence type="ECO:0000256" key="5">
    <source>
        <dbReference type="ARBA" id="ARBA00022989"/>
    </source>
</evidence>
<evidence type="ECO:0000259" key="8">
    <source>
        <dbReference type="Pfam" id="PF06808"/>
    </source>
</evidence>
<evidence type="ECO:0000256" key="2">
    <source>
        <dbReference type="ARBA" id="ARBA00022475"/>
    </source>
</evidence>
<feature type="transmembrane region" description="Helical" evidence="7">
    <location>
        <begin position="416"/>
        <end position="440"/>
    </location>
</feature>
<dbReference type="RefSeq" id="WP_338052375.1">
    <property type="nucleotide sequence ID" value="NZ_JARGYD010000006.1"/>
</dbReference>
<dbReference type="PIRSF" id="PIRSF006066">
    <property type="entry name" value="HI0050"/>
    <property type="match status" value="1"/>
</dbReference>
<accession>A0ABV7GSM0</accession>
<feature type="transmembrane region" description="Helical" evidence="7">
    <location>
        <begin position="59"/>
        <end position="80"/>
    </location>
</feature>
<evidence type="ECO:0000313" key="10">
    <source>
        <dbReference type="Proteomes" id="UP001595632"/>
    </source>
</evidence>
<sequence length="441" mass="45673">MDISVGFWLIAILLFGIMIGLPVALALITSSLIGIAAMRSPELAGRFLAAAANDSVNDYLFGVIPLFVLMGMIVSASGMGRDTFDVFESLLRRLSGGLGVATVAANTVFAAITGVSIASAAVFSKIAVPEMRRHGYSAELAVGTVAGSSVLGMLIPPSLLLIVYGIIAEESIGRLFLAGLLPGALLALIFAAIILITARLRPGSVGQRADGAPLPENAALPPRMSGPTLLAKIAPMLILILLVLGGIYSGKFSPTEAGAVGVAGALVIALLRRSLGPRSLWRLSMETGSINVSILFLIIAATLYSRALSLSGLPASVADGITALNLGYVGFLICYVAILLVLGCFIDSVSILLIVIPIMLPVIEGMGLDPIWFGIVSIVSIEVGLLTPPFGLSAFVVKSSLNDPDLTLGTIFRGAFPFLLGMLLLVAILAVFPQIALVLAR</sequence>
<gene>
    <name evidence="9" type="ORF">ACFOGP_17125</name>
</gene>
<dbReference type="PANTHER" id="PTHR33362">
    <property type="entry name" value="SIALIC ACID TRAP TRANSPORTER PERMEASE PROTEIN SIAT-RELATED"/>
    <property type="match status" value="1"/>
</dbReference>
<comment type="subunit">
    <text evidence="7">The complex comprises the extracytoplasmic solute receptor protein and the two transmembrane proteins.</text>
</comment>
<keyword evidence="6 7" id="KW-0472">Membrane</keyword>
<evidence type="ECO:0000256" key="7">
    <source>
        <dbReference type="RuleBase" id="RU369079"/>
    </source>
</evidence>
<keyword evidence="2" id="KW-1003">Cell membrane</keyword>
<feature type="transmembrane region" description="Helical" evidence="7">
    <location>
        <begin position="6"/>
        <end position="38"/>
    </location>
</feature>
<keyword evidence="10" id="KW-1185">Reference proteome</keyword>
<dbReference type="Pfam" id="PF06808">
    <property type="entry name" value="DctM"/>
    <property type="match status" value="1"/>
</dbReference>
<keyword evidence="3 7" id="KW-0997">Cell inner membrane</keyword>
<evidence type="ECO:0000256" key="1">
    <source>
        <dbReference type="ARBA" id="ARBA00004429"/>
    </source>
</evidence>